<dbReference type="Proteomes" id="UP000029121">
    <property type="component" value="Unassembled WGS sequence"/>
</dbReference>
<evidence type="ECO:0000256" key="4">
    <source>
        <dbReference type="ARBA" id="ARBA00022617"/>
    </source>
</evidence>
<keyword evidence="11" id="KW-0472">Membrane</keyword>
<evidence type="ECO:0000256" key="11">
    <source>
        <dbReference type="ARBA" id="ARBA00023136"/>
    </source>
</evidence>
<dbReference type="PRINTS" id="PR00385">
    <property type="entry name" value="P450"/>
</dbReference>
<evidence type="ECO:0000256" key="2">
    <source>
        <dbReference type="ARBA" id="ARBA00004167"/>
    </source>
</evidence>
<evidence type="ECO:0000256" key="10">
    <source>
        <dbReference type="ARBA" id="ARBA00023033"/>
    </source>
</evidence>
<proteinExistence type="inferred from homology"/>
<evidence type="ECO:0000256" key="8">
    <source>
        <dbReference type="ARBA" id="ARBA00023002"/>
    </source>
</evidence>
<dbReference type="InterPro" id="IPR001128">
    <property type="entry name" value="Cyt_P450"/>
</dbReference>
<name>R0GG36_9BRAS</name>
<dbReference type="GO" id="GO:0004497">
    <property type="term" value="F:monooxygenase activity"/>
    <property type="evidence" value="ECO:0007669"/>
    <property type="project" value="UniProtKB-KW"/>
</dbReference>
<gene>
    <name evidence="14" type="ORF">CARUB_v10022189mg</name>
</gene>
<evidence type="ECO:0000256" key="13">
    <source>
        <dbReference type="RuleBase" id="RU000461"/>
    </source>
</evidence>
<keyword evidence="8 13" id="KW-0560">Oxidoreductase</keyword>
<dbReference type="Gene3D" id="1.10.630.10">
    <property type="entry name" value="Cytochrome P450"/>
    <property type="match status" value="2"/>
</dbReference>
<dbReference type="eggNOG" id="KOG0157">
    <property type="taxonomic scope" value="Eukaryota"/>
</dbReference>
<feature type="non-terminal residue" evidence="14">
    <location>
        <position position="1"/>
    </location>
</feature>
<keyword evidence="5" id="KW-0812">Transmembrane</keyword>
<dbReference type="InterPro" id="IPR002401">
    <property type="entry name" value="Cyt_P450_E_grp-I"/>
</dbReference>
<dbReference type="PANTHER" id="PTHR24282">
    <property type="entry name" value="CYTOCHROME P450 FAMILY MEMBER"/>
    <property type="match status" value="1"/>
</dbReference>
<comment type="cofactor">
    <cofactor evidence="1 12">
        <name>heme</name>
        <dbReference type="ChEBI" id="CHEBI:30413"/>
    </cofactor>
</comment>
<sequence>TTIEKSGTLLQTFMSSYTNQNGQEEKLGIEEVIDECKTFYFAAKETTGNLLTFVLVLLAMHQEWQNIARGGDIRVLGPTGIPTLDVLQDLKIIPNLGNLDIPAGTQIYLSVVAMHHDTKTWGNDAEEFNPHIFEDSKKQSTLRVPFGLGPKTCVGQNLAVNETKTVMATILKHYSFKLSPSYAHAPVLFVTLQPQNDAHLLFTRISS</sequence>
<dbReference type="PANTHER" id="PTHR24282:SF211">
    <property type="entry name" value="CYTOCHROME P450-RELATED"/>
    <property type="match status" value="1"/>
</dbReference>
<comment type="subcellular location">
    <subcellularLocation>
        <location evidence="2">Membrane</location>
        <topology evidence="2">Single-pass membrane protein</topology>
    </subcellularLocation>
</comment>
<evidence type="ECO:0000256" key="1">
    <source>
        <dbReference type="ARBA" id="ARBA00001971"/>
    </source>
</evidence>
<organism evidence="14 15">
    <name type="scientific">Capsella rubella</name>
    <dbReference type="NCBI Taxonomy" id="81985"/>
    <lineage>
        <taxon>Eukaryota</taxon>
        <taxon>Viridiplantae</taxon>
        <taxon>Streptophyta</taxon>
        <taxon>Embryophyta</taxon>
        <taxon>Tracheophyta</taxon>
        <taxon>Spermatophyta</taxon>
        <taxon>Magnoliopsida</taxon>
        <taxon>eudicotyledons</taxon>
        <taxon>Gunneridae</taxon>
        <taxon>Pentapetalae</taxon>
        <taxon>rosids</taxon>
        <taxon>malvids</taxon>
        <taxon>Brassicales</taxon>
        <taxon>Brassicaceae</taxon>
        <taxon>Camelineae</taxon>
        <taxon>Capsella</taxon>
    </lineage>
</organism>
<protein>
    <submittedName>
        <fullName evidence="14">Uncharacterized protein</fullName>
    </submittedName>
</protein>
<dbReference type="GO" id="GO:0016705">
    <property type="term" value="F:oxidoreductase activity, acting on paired donors, with incorporation or reduction of molecular oxygen"/>
    <property type="evidence" value="ECO:0007669"/>
    <property type="project" value="InterPro"/>
</dbReference>
<keyword evidence="7" id="KW-1133">Transmembrane helix</keyword>
<dbReference type="InterPro" id="IPR017972">
    <property type="entry name" value="Cyt_P450_CS"/>
</dbReference>
<keyword evidence="15" id="KW-1185">Reference proteome</keyword>
<evidence type="ECO:0000313" key="14">
    <source>
        <dbReference type="EMBL" id="EOA34626.1"/>
    </source>
</evidence>
<dbReference type="GO" id="GO:0005506">
    <property type="term" value="F:iron ion binding"/>
    <property type="evidence" value="ECO:0007669"/>
    <property type="project" value="InterPro"/>
</dbReference>
<dbReference type="PRINTS" id="PR00463">
    <property type="entry name" value="EP450I"/>
</dbReference>
<evidence type="ECO:0000256" key="12">
    <source>
        <dbReference type="PIRSR" id="PIRSR602401-1"/>
    </source>
</evidence>
<evidence type="ECO:0000256" key="6">
    <source>
        <dbReference type="ARBA" id="ARBA00022723"/>
    </source>
</evidence>
<dbReference type="GO" id="GO:0016020">
    <property type="term" value="C:membrane"/>
    <property type="evidence" value="ECO:0007669"/>
    <property type="project" value="UniProtKB-SubCell"/>
</dbReference>
<evidence type="ECO:0000256" key="7">
    <source>
        <dbReference type="ARBA" id="ARBA00022989"/>
    </source>
</evidence>
<keyword evidence="9 12" id="KW-0408">Iron</keyword>
<dbReference type="PROSITE" id="PS00086">
    <property type="entry name" value="CYTOCHROME_P450"/>
    <property type="match status" value="1"/>
</dbReference>
<dbReference type="STRING" id="81985.R0GG36"/>
<comment type="similarity">
    <text evidence="3 13">Belongs to the cytochrome P450 family.</text>
</comment>
<dbReference type="EMBL" id="KB870806">
    <property type="protein sequence ID" value="EOA34626.1"/>
    <property type="molecule type" value="Genomic_DNA"/>
</dbReference>
<dbReference type="SUPFAM" id="SSF48264">
    <property type="entry name" value="Cytochrome P450"/>
    <property type="match status" value="1"/>
</dbReference>
<evidence type="ECO:0000313" key="15">
    <source>
        <dbReference type="Proteomes" id="UP000029121"/>
    </source>
</evidence>
<feature type="binding site" description="axial binding residue" evidence="12">
    <location>
        <position position="153"/>
    </location>
    <ligand>
        <name>heme</name>
        <dbReference type="ChEBI" id="CHEBI:30413"/>
    </ligand>
    <ligandPart>
        <name>Fe</name>
        <dbReference type="ChEBI" id="CHEBI:18248"/>
    </ligandPart>
</feature>
<dbReference type="InterPro" id="IPR050665">
    <property type="entry name" value="Cytochrome_P450_Monooxygen"/>
</dbReference>
<dbReference type="AlphaFoldDB" id="R0GG36"/>
<keyword evidence="6 12" id="KW-0479">Metal-binding</keyword>
<dbReference type="GO" id="GO:0020037">
    <property type="term" value="F:heme binding"/>
    <property type="evidence" value="ECO:0007669"/>
    <property type="project" value="InterPro"/>
</dbReference>
<accession>R0GG36</accession>
<evidence type="ECO:0000256" key="3">
    <source>
        <dbReference type="ARBA" id="ARBA00010617"/>
    </source>
</evidence>
<reference evidence="15" key="1">
    <citation type="journal article" date="2013" name="Nat. Genet.">
        <title>The Capsella rubella genome and the genomic consequences of rapid mating system evolution.</title>
        <authorList>
            <person name="Slotte T."/>
            <person name="Hazzouri K.M."/>
            <person name="Agren J.A."/>
            <person name="Koenig D."/>
            <person name="Maumus F."/>
            <person name="Guo Y.L."/>
            <person name="Steige K."/>
            <person name="Platts A.E."/>
            <person name="Escobar J.S."/>
            <person name="Newman L.K."/>
            <person name="Wang W."/>
            <person name="Mandakova T."/>
            <person name="Vello E."/>
            <person name="Smith L.M."/>
            <person name="Henz S.R."/>
            <person name="Steffen J."/>
            <person name="Takuno S."/>
            <person name="Brandvain Y."/>
            <person name="Coop G."/>
            <person name="Andolfatto P."/>
            <person name="Hu T.T."/>
            <person name="Blanchette M."/>
            <person name="Clark R.M."/>
            <person name="Quesneville H."/>
            <person name="Nordborg M."/>
            <person name="Gaut B.S."/>
            <person name="Lysak M.A."/>
            <person name="Jenkins J."/>
            <person name="Grimwood J."/>
            <person name="Chapman J."/>
            <person name="Prochnik S."/>
            <person name="Shu S."/>
            <person name="Rokhsar D."/>
            <person name="Schmutz J."/>
            <person name="Weigel D."/>
            <person name="Wright S.I."/>
        </authorList>
    </citation>
    <scope>NUCLEOTIDE SEQUENCE [LARGE SCALE GENOMIC DNA]</scope>
    <source>
        <strain evidence="15">cv. Monte Gargano</strain>
    </source>
</reference>
<evidence type="ECO:0000256" key="5">
    <source>
        <dbReference type="ARBA" id="ARBA00022692"/>
    </source>
</evidence>
<keyword evidence="4 12" id="KW-0349">Heme</keyword>
<dbReference type="InterPro" id="IPR036396">
    <property type="entry name" value="Cyt_P450_sf"/>
</dbReference>
<keyword evidence="10 13" id="KW-0503">Monooxygenase</keyword>
<dbReference type="Pfam" id="PF00067">
    <property type="entry name" value="p450"/>
    <property type="match status" value="2"/>
</dbReference>
<evidence type="ECO:0000256" key="9">
    <source>
        <dbReference type="ARBA" id="ARBA00023004"/>
    </source>
</evidence>